<dbReference type="STRING" id="89784.SAMN04489725_11623"/>
<proteinExistence type="predicted"/>
<evidence type="ECO:0000313" key="1">
    <source>
        <dbReference type="EMBL" id="SDW82417.1"/>
    </source>
</evidence>
<reference evidence="2" key="1">
    <citation type="submission" date="2016-10" db="EMBL/GenBank/DDBJ databases">
        <authorList>
            <person name="Varghese N."/>
        </authorList>
    </citation>
    <scope>NUCLEOTIDE SEQUENCE [LARGE SCALE GENOMIC DNA]</scope>
    <source>
        <strain evidence="2">DSM 12489</strain>
    </source>
</reference>
<keyword evidence="2" id="KW-1185">Reference proteome</keyword>
<dbReference type="AlphaFoldDB" id="A0A1H2WPG7"/>
<sequence>MLKRDKHKKRQSIIEKNLQELVRKGWLFIDGERDGLQVYKPTQHGLKLAEKRLKSLGLHVDKLNDIQAIDKNRVGNSTPE</sequence>
<protein>
    <submittedName>
        <fullName evidence="1">Uncharacterized protein</fullName>
    </submittedName>
</protein>
<dbReference type="Proteomes" id="UP000182589">
    <property type="component" value="Unassembled WGS sequence"/>
</dbReference>
<gene>
    <name evidence="1" type="ORF">SAMN04489725_11623</name>
</gene>
<dbReference type="RefSeq" id="WP_143027530.1">
    <property type="nucleotide sequence ID" value="NZ_FNOJ01000016.1"/>
</dbReference>
<evidence type="ECO:0000313" key="2">
    <source>
        <dbReference type="Proteomes" id="UP000182589"/>
    </source>
</evidence>
<dbReference type="EMBL" id="FNOJ01000016">
    <property type="protein sequence ID" value="SDW82417.1"/>
    <property type="molecule type" value="Genomic_DNA"/>
</dbReference>
<accession>A0A1H2WPG7</accession>
<organism evidence="1 2">
    <name type="scientific">Alicyclobacillus hesperidum</name>
    <dbReference type="NCBI Taxonomy" id="89784"/>
    <lineage>
        <taxon>Bacteria</taxon>
        <taxon>Bacillati</taxon>
        <taxon>Bacillota</taxon>
        <taxon>Bacilli</taxon>
        <taxon>Bacillales</taxon>
        <taxon>Alicyclobacillaceae</taxon>
        <taxon>Alicyclobacillus</taxon>
    </lineage>
</organism>
<name>A0A1H2WPG7_9BACL</name>